<keyword evidence="6" id="KW-0321">Glycogen metabolism</keyword>
<reference evidence="17 18" key="1">
    <citation type="submission" date="2020-06" db="EMBL/GenBank/DDBJ databases">
        <title>Actinomadura xiongansis sp. nov., isolated from soil of Baiyangdian.</title>
        <authorList>
            <person name="Zhang X."/>
        </authorList>
    </citation>
    <scope>NUCLEOTIDE SEQUENCE [LARGE SCALE GENOMIC DNA]</scope>
    <source>
        <strain evidence="17 18">HBUM206468</strain>
    </source>
</reference>
<evidence type="ECO:0000256" key="14">
    <source>
        <dbReference type="ARBA" id="ARBA00049067"/>
    </source>
</evidence>
<keyword evidence="12" id="KW-0119">Carbohydrate metabolism</keyword>
<evidence type="ECO:0000256" key="6">
    <source>
        <dbReference type="ARBA" id="ARBA00022600"/>
    </source>
</evidence>
<accession>A0ABR7LHX3</accession>
<evidence type="ECO:0000256" key="10">
    <source>
        <dbReference type="ARBA" id="ARBA00022840"/>
    </source>
</evidence>
<keyword evidence="11" id="KW-0320">Glycogen biosynthesis</keyword>
<name>A0ABR7LHX3_9ACTN</name>
<evidence type="ECO:0000256" key="11">
    <source>
        <dbReference type="ARBA" id="ARBA00023056"/>
    </source>
</evidence>
<sequence length="460" mass="51037">MPGLTELLREWVPRQRWFAGKGREVREVTVLEATELTVGDPGLHHLVIGVGHDAEPGFPGPGTVDRYQLLLGTRAELPGRLEYAEIGRLGGRHIYDAVHDPELTRTLLTGMAGNADTGPLRLRTVPGQEIETDLVSLASPAEQSNSSLIFGDVYICKLFRRITPGTNPDLELNLGLTRVGCEHIPALHGWAETDLDGEPTTLAMLSEFLRTATDGWRLAATSVRDLYAEVDLHADEVGGDFASEAERLGAVTAAVHRDLARAFGVSRLPVDDVRTMAEDMHRRLDETVLAVPELEPYAAMIGAVFDDLAKHEVDLPVQRIHGDYHLGQVMRTERGWMLLDFEGEPLHTLAERRTPSHPLRDVAGMLRSFEYASRHLLAGQTQVAPEVGEQLEVRAREWAERNRAAFCRGYAEGGGPDPSAHEVLLRAFEYDKAVYEVLYEARNRPSWLHIPLSSFRHSVV</sequence>
<dbReference type="InterPro" id="IPR002575">
    <property type="entry name" value="Aminoglycoside_PTrfase"/>
</dbReference>
<keyword evidence="10" id="KW-0067">ATP-binding</keyword>
<evidence type="ECO:0000313" key="17">
    <source>
        <dbReference type="EMBL" id="MBC6464432.1"/>
    </source>
</evidence>
<keyword evidence="8" id="KW-0547">Nucleotide-binding</keyword>
<evidence type="ECO:0000256" key="7">
    <source>
        <dbReference type="ARBA" id="ARBA00022679"/>
    </source>
</evidence>
<evidence type="ECO:0000256" key="5">
    <source>
        <dbReference type="ARBA" id="ARBA00013882"/>
    </source>
</evidence>
<evidence type="ECO:0000259" key="15">
    <source>
        <dbReference type="Pfam" id="PF01636"/>
    </source>
</evidence>
<organism evidence="17 18">
    <name type="scientific">Actinomadura alba</name>
    <dbReference type="NCBI Taxonomy" id="406431"/>
    <lineage>
        <taxon>Bacteria</taxon>
        <taxon>Bacillati</taxon>
        <taxon>Actinomycetota</taxon>
        <taxon>Actinomycetes</taxon>
        <taxon>Streptosporangiales</taxon>
        <taxon>Thermomonosporaceae</taxon>
        <taxon>Actinomadura</taxon>
    </lineage>
</organism>
<evidence type="ECO:0000313" key="18">
    <source>
        <dbReference type="Proteomes" id="UP000805614"/>
    </source>
</evidence>
<dbReference type="Pfam" id="PF18085">
    <property type="entry name" value="Mak_N_cap"/>
    <property type="match status" value="1"/>
</dbReference>
<comment type="pathway">
    <text evidence="1">Glycan biosynthesis; glycogen biosynthesis.</text>
</comment>
<protein>
    <recommendedName>
        <fullName evidence="5">Maltokinase</fullName>
        <ecNumber evidence="4">2.7.1.175</ecNumber>
    </recommendedName>
    <alternativeName>
        <fullName evidence="13">Maltose-1-phosphate synthase</fullName>
    </alternativeName>
</protein>
<proteinExistence type="inferred from homology"/>
<dbReference type="Pfam" id="PF01636">
    <property type="entry name" value="APH"/>
    <property type="match status" value="1"/>
</dbReference>
<evidence type="ECO:0000256" key="12">
    <source>
        <dbReference type="ARBA" id="ARBA00023277"/>
    </source>
</evidence>
<keyword evidence="7" id="KW-0808">Transferase</keyword>
<feature type="domain" description="Aminoglycoside phosphotransferase" evidence="15">
    <location>
        <begin position="245"/>
        <end position="385"/>
    </location>
</feature>
<evidence type="ECO:0000256" key="13">
    <source>
        <dbReference type="ARBA" id="ARBA00031251"/>
    </source>
</evidence>
<evidence type="ECO:0000256" key="4">
    <source>
        <dbReference type="ARBA" id="ARBA00011962"/>
    </source>
</evidence>
<comment type="catalytic activity">
    <reaction evidence="14">
        <text>D-maltose + ATP = alpha-maltose 1-phosphate + ADP + H(+)</text>
        <dbReference type="Rhea" id="RHEA:31915"/>
        <dbReference type="ChEBI" id="CHEBI:15378"/>
        <dbReference type="ChEBI" id="CHEBI:17306"/>
        <dbReference type="ChEBI" id="CHEBI:30616"/>
        <dbReference type="ChEBI" id="CHEBI:63576"/>
        <dbReference type="ChEBI" id="CHEBI:456216"/>
        <dbReference type="EC" id="2.7.1.175"/>
    </reaction>
</comment>
<evidence type="ECO:0000256" key="9">
    <source>
        <dbReference type="ARBA" id="ARBA00022777"/>
    </source>
</evidence>
<comment type="subunit">
    <text evidence="3">Monomer.</text>
</comment>
<keyword evidence="9" id="KW-0418">Kinase</keyword>
<gene>
    <name evidence="17" type="ORF">HKK74_02820</name>
</gene>
<feature type="domain" description="Maltokinase N-terminal cap" evidence="16">
    <location>
        <begin position="11"/>
        <end position="100"/>
    </location>
</feature>
<evidence type="ECO:0000256" key="8">
    <source>
        <dbReference type="ARBA" id="ARBA00022741"/>
    </source>
</evidence>
<dbReference type="SUPFAM" id="SSF56112">
    <property type="entry name" value="Protein kinase-like (PK-like)"/>
    <property type="match status" value="1"/>
</dbReference>
<evidence type="ECO:0000256" key="1">
    <source>
        <dbReference type="ARBA" id="ARBA00004964"/>
    </source>
</evidence>
<dbReference type="EC" id="2.7.1.175" evidence="4"/>
<dbReference type="EMBL" id="JABVEC010000001">
    <property type="protein sequence ID" value="MBC6464432.1"/>
    <property type="molecule type" value="Genomic_DNA"/>
</dbReference>
<dbReference type="InterPro" id="IPR040999">
    <property type="entry name" value="Mak_N_cap"/>
</dbReference>
<dbReference type="Proteomes" id="UP000805614">
    <property type="component" value="Unassembled WGS sequence"/>
</dbReference>
<evidence type="ECO:0000256" key="3">
    <source>
        <dbReference type="ARBA" id="ARBA00011245"/>
    </source>
</evidence>
<evidence type="ECO:0000256" key="2">
    <source>
        <dbReference type="ARBA" id="ARBA00006219"/>
    </source>
</evidence>
<keyword evidence="18" id="KW-1185">Reference proteome</keyword>
<comment type="caution">
    <text evidence="17">The sequence shown here is derived from an EMBL/GenBank/DDBJ whole genome shotgun (WGS) entry which is preliminary data.</text>
</comment>
<evidence type="ECO:0000259" key="16">
    <source>
        <dbReference type="Pfam" id="PF18085"/>
    </source>
</evidence>
<comment type="similarity">
    <text evidence="2">Belongs to the aminoglycoside phosphotransferase family.</text>
</comment>
<dbReference type="Gene3D" id="3.90.1200.10">
    <property type="match status" value="1"/>
</dbReference>
<dbReference type="InterPro" id="IPR011009">
    <property type="entry name" value="Kinase-like_dom_sf"/>
</dbReference>